<evidence type="ECO:0000259" key="1">
    <source>
        <dbReference type="Pfam" id="PF12849"/>
    </source>
</evidence>
<feature type="domain" description="PBP" evidence="1">
    <location>
        <begin position="25"/>
        <end position="130"/>
    </location>
</feature>
<reference evidence="2" key="1">
    <citation type="submission" date="2018-06" db="EMBL/GenBank/DDBJ databases">
        <authorList>
            <person name="Zhirakovskaya E."/>
        </authorList>
    </citation>
    <scope>NUCLEOTIDE SEQUENCE</scope>
</reference>
<organism evidence="2">
    <name type="scientific">hydrothermal vent metagenome</name>
    <dbReference type="NCBI Taxonomy" id="652676"/>
    <lineage>
        <taxon>unclassified sequences</taxon>
        <taxon>metagenomes</taxon>
        <taxon>ecological metagenomes</taxon>
    </lineage>
</organism>
<evidence type="ECO:0000313" key="2">
    <source>
        <dbReference type="EMBL" id="VAX26411.1"/>
    </source>
</evidence>
<protein>
    <recommendedName>
        <fullName evidence="1">PBP domain-containing protein</fullName>
    </recommendedName>
</protein>
<dbReference type="InterPro" id="IPR024370">
    <property type="entry name" value="PBP_domain"/>
</dbReference>
<dbReference type="Gene3D" id="3.40.190.10">
    <property type="entry name" value="Periplasmic binding protein-like II"/>
    <property type="match status" value="1"/>
</dbReference>
<dbReference type="SUPFAM" id="SSF53850">
    <property type="entry name" value="Periplasmic binding protein-like II"/>
    <property type="match status" value="1"/>
</dbReference>
<dbReference type="EMBL" id="UOGF01000011">
    <property type="protein sequence ID" value="VAX26411.1"/>
    <property type="molecule type" value="Genomic_DNA"/>
</dbReference>
<accession>A0A3B1CIK5</accession>
<dbReference type="AlphaFoldDB" id="A0A3B1CIK5"/>
<sequence>MKSLIISTIMFLGFLLLFPTNTQAEVVMVVHPSNPVNHLSSRKIQSIYLFKKITWKNGLRIVPIHLGAQDSLRELFSKKWLERSLGEIENFYLMRALSGQGQPPLIFLNTKEVKTYLQKNRGAIAYIDRKDLDDSVKEIIVEGSGSGR</sequence>
<proteinExistence type="predicted"/>
<name>A0A3B1CIK5_9ZZZZ</name>
<gene>
    <name evidence="2" type="ORF">MNBD_NITROSPIRAE01-1680</name>
</gene>
<dbReference type="Pfam" id="PF12849">
    <property type="entry name" value="PBP_like_2"/>
    <property type="match status" value="1"/>
</dbReference>